<dbReference type="AlphaFoldDB" id="A0AAI7ZIC1"/>
<evidence type="ECO:0000313" key="2">
    <source>
        <dbReference type="EMBL" id="AAM38628.1"/>
    </source>
</evidence>
<dbReference type="InterPro" id="IPR025166">
    <property type="entry name" value="Integrase_DNA_bind_dom"/>
</dbReference>
<gene>
    <name evidence="2" type="ordered locus">XAC3785</name>
</gene>
<proteinExistence type="predicted"/>
<evidence type="ECO:0000259" key="1">
    <source>
        <dbReference type="Pfam" id="PF13356"/>
    </source>
</evidence>
<sequence>MTDTAIRKAKPVATVQKLRDGGGLYLLLRPDGAKWWRWATISIHAAIGCCAHLDDDQLLEVNLLPSVTTNAYRCDRLGRVMDLRSLRSGQDPHRSHEKGGQLRLRRVRACNDNDLSRWQHHHRNLRCRKSPAQVGRYCSGRCVELGLRRL</sequence>
<dbReference type="Proteomes" id="UP000000576">
    <property type="component" value="Chromosome"/>
</dbReference>
<accession>A0AAI7ZIC1</accession>
<dbReference type="Gene3D" id="3.30.160.390">
    <property type="entry name" value="Integrase, DNA-binding domain"/>
    <property type="match status" value="1"/>
</dbReference>
<organism evidence="2 3">
    <name type="scientific">Xanthomonas axonopodis pv. citri (strain 306)</name>
    <dbReference type="NCBI Taxonomy" id="190486"/>
    <lineage>
        <taxon>Bacteria</taxon>
        <taxon>Pseudomonadati</taxon>
        <taxon>Pseudomonadota</taxon>
        <taxon>Gammaproteobacteria</taxon>
        <taxon>Lysobacterales</taxon>
        <taxon>Lysobacteraceae</taxon>
        <taxon>Xanthomonas</taxon>
    </lineage>
</organism>
<dbReference type="Pfam" id="PF13356">
    <property type="entry name" value="Arm-DNA-bind_3"/>
    <property type="match status" value="1"/>
</dbReference>
<dbReference type="KEGG" id="xac:XAC3785"/>
<feature type="domain" description="Integrase DNA-binding" evidence="1">
    <location>
        <begin position="1"/>
        <end position="39"/>
    </location>
</feature>
<dbReference type="InterPro" id="IPR038488">
    <property type="entry name" value="Integrase_DNA-bd_sf"/>
</dbReference>
<dbReference type="EMBL" id="AE008923">
    <property type="protein sequence ID" value="AAM38628.1"/>
    <property type="molecule type" value="Genomic_DNA"/>
</dbReference>
<reference evidence="2 3" key="1">
    <citation type="journal article" date="2002" name="Nature">
        <title>Comparison of the genomes of two Xanthomonas pathogens with differing host specificities.</title>
        <authorList>
            <person name="da Silva A.C."/>
            <person name="Ferro J.A."/>
            <person name="Reinach F.C."/>
            <person name="Farah C.S."/>
            <person name="Furlan L.R."/>
            <person name="Quaggio R.B."/>
            <person name="Monteiro-Vitorello C.B."/>
            <person name="Van Sluys M.A."/>
            <person name="Almeida N.F."/>
            <person name="Alves L.M."/>
            <person name="do Amaral A.M."/>
            <person name="Bertolini M.C."/>
            <person name="Camargo L.E."/>
            <person name="Camarotte G."/>
            <person name="Cannavan F."/>
            <person name="Cardozo J."/>
            <person name="Chambergo F."/>
            <person name="Ciapina L.P."/>
            <person name="Cicarelli R.M."/>
            <person name="Coutinho L.L."/>
            <person name="Cursino-Santos J.R."/>
            <person name="El-Dorry H."/>
            <person name="Faria J.B."/>
            <person name="Ferreira A.J."/>
            <person name="Ferreira R.C."/>
            <person name="Ferro M.I."/>
            <person name="Formighieri E.F."/>
            <person name="Franco M.C."/>
            <person name="Greggio C.C."/>
            <person name="Gruber A."/>
            <person name="Katsuyama A.M."/>
            <person name="Kishi L.T."/>
            <person name="Leite R.P."/>
            <person name="Lemos E.G."/>
            <person name="Lemos M.V."/>
            <person name="Locali E.C."/>
            <person name="Machado M.A."/>
            <person name="Madeira A.M."/>
            <person name="Martinez-Rossi N.M."/>
            <person name="Martins E.C."/>
            <person name="Meidanis J."/>
            <person name="Menck C.F."/>
            <person name="Miyaki C.Y."/>
            <person name="Moon D.H."/>
            <person name="Moreira L.M."/>
            <person name="Novo M.T."/>
            <person name="Okura V.K."/>
            <person name="Oliveira M.C."/>
            <person name="Oliveira V.R."/>
            <person name="Pereira H.A."/>
            <person name="Rossi A."/>
            <person name="Sena J.A."/>
            <person name="Silva C."/>
            <person name="de Souza R.F."/>
            <person name="Spinola L.A."/>
            <person name="Takita M.A."/>
            <person name="Tamura R.E."/>
            <person name="Teixeira E.C."/>
            <person name="Tezza R.I."/>
            <person name="Trindade dos Santos M."/>
            <person name="Truffi D."/>
            <person name="Tsai S.M."/>
            <person name="White F.F."/>
            <person name="Setubal J.C."/>
            <person name="Kitajima J.P."/>
        </authorList>
    </citation>
    <scope>NUCLEOTIDE SEQUENCE [LARGE SCALE GENOMIC DNA]</scope>
    <source>
        <strain evidence="2 3">306</strain>
    </source>
</reference>
<name>A0AAI7ZIC1_XANAC</name>
<evidence type="ECO:0000313" key="3">
    <source>
        <dbReference type="Proteomes" id="UP000000576"/>
    </source>
</evidence>
<protein>
    <submittedName>
        <fullName evidence="2">Integrase</fullName>
    </submittedName>
</protein>